<dbReference type="EMBL" id="JAHWXP010000002">
    <property type="protein sequence ID" value="MBY8337259.1"/>
    <property type="molecule type" value="Genomic_DNA"/>
</dbReference>
<evidence type="ECO:0000256" key="1">
    <source>
        <dbReference type="SAM" id="MobiDB-lite"/>
    </source>
</evidence>
<comment type="caution">
    <text evidence="3">The sequence shown here is derived from an EMBL/GenBank/DDBJ whole genome shotgun (WGS) entry which is preliminary data.</text>
</comment>
<feature type="region of interest" description="Disordered" evidence="1">
    <location>
        <begin position="25"/>
        <end position="53"/>
    </location>
</feature>
<dbReference type="RefSeq" id="WP_054526213.1">
    <property type="nucleotide sequence ID" value="NZ_JAHWXP010000002.1"/>
</dbReference>
<evidence type="ECO:0000313" key="4">
    <source>
        <dbReference type="Proteomes" id="UP000759298"/>
    </source>
</evidence>
<feature type="signal peptide" evidence="2">
    <location>
        <begin position="1"/>
        <end position="15"/>
    </location>
</feature>
<sequence length="131" mass="13717">MLGRSIILASLFALAACAEPVDDDATTDTADIEAAPVVEQSPAAPEPVGATAELEADENVPSLAEVQVALQQCVKDRKVLDAQCEATGEGTEFTCTYSLDGDTPETEREAMIAADGASYVLIDIPEDCQQL</sequence>
<feature type="chain" id="PRO_5047409460" evidence="2">
    <location>
        <begin position="16"/>
        <end position="131"/>
    </location>
</feature>
<name>A0ABS7PDY2_9SPHN</name>
<proteinExistence type="predicted"/>
<dbReference type="PROSITE" id="PS51257">
    <property type="entry name" value="PROKAR_LIPOPROTEIN"/>
    <property type="match status" value="1"/>
</dbReference>
<gene>
    <name evidence="3" type="ORF">KYN89_09370</name>
</gene>
<evidence type="ECO:0000256" key="2">
    <source>
        <dbReference type="SAM" id="SignalP"/>
    </source>
</evidence>
<reference evidence="3 4" key="1">
    <citation type="submission" date="2021-07" db="EMBL/GenBank/DDBJ databases">
        <title>Alteriqipengyuania abyssalis NZ-12B nov, sp.nov isolated from deep sea sponge in pacific ocean.</title>
        <authorList>
            <person name="Tareen S."/>
            <person name="Wink J."/>
        </authorList>
    </citation>
    <scope>NUCLEOTIDE SEQUENCE [LARGE SCALE GENOMIC DNA]</scope>
    <source>
        <strain evidence="3 4">NZ-12B</strain>
    </source>
</reference>
<evidence type="ECO:0000313" key="3">
    <source>
        <dbReference type="EMBL" id="MBY8337259.1"/>
    </source>
</evidence>
<organism evidence="3 4">
    <name type="scientific">Alteriqipengyuania abyssalis</name>
    <dbReference type="NCBI Taxonomy" id="2860200"/>
    <lineage>
        <taxon>Bacteria</taxon>
        <taxon>Pseudomonadati</taxon>
        <taxon>Pseudomonadota</taxon>
        <taxon>Alphaproteobacteria</taxon>
        <taxon>Sphingomonadales</taxon>
        <taxon>Erythrobacteraceae</taxon>
        <taxon>Alteriqipengyuania</taxon>
    </lineage>
</organism>
<protein>
    <submittedName>
        <fullName evidence="3">Uncharacterized protein</fullName>
    </submittedName>
</protein>
<keyword evidence="2" id="KW-0732">Signal</keyword>
<dbReference type="Proteomes" id="UP000759298">
    <property type="component" value="Unassembled WGS sequence"/>
</dbReference>
<accession>A0ABS7PDY2</accession>
<keyword evidence="4" id="KW-1185">Reference proteome</keyword>